<evidence type="ECO:0000256" key="1">
    <source>
        <dbReference type="ARBA" id="ARBA00022705"/>
    </source>
</evidence>
<dbReference type="InterPro" id="IPR050238">
    <property type="entry name" value="DNA_Rep/Repair_Clamp_Loader"/>
</dbReference>
<dbReference type="GO" id="GO:0016887">
    <property type="term" value="F:ATP hydrolysis activity"/>
    <property type="evidence" value="ECO:0007669"/>
    <property type="project" value="InterPro"/>
</dbReference>
<accession>A0A6C0IRT7</accession>
<dbReference type="Gene3D" id="3.40.50.300">
    <property type="entry name" value="P-loop containing nucleotide triphosphate hydrolases"/>
    <property type="match status" value="1"/>
</dbReference>
<evidence type="ECO:0000259" key="4">
    <source>
        <dbReference type="Pfam" id="PF00004"/>
    </source>
</evidence>
<dbReference type="GO" id="GO:0006261">
    <property type="term" value="P:DNA-templated DNA replication"/>
    <property type="evidence" value="ECO:0007669"/>
    <property type="project" value="TreeGrafter"/>
</dbReference>
<dbReference type="GO" id="GO:0006281">
    <property type="term" value="P:DNA repair"/>
    <property type="evidence" value="ECO:0007669"/>
    <property type="project" value="TreeGrafter"/>
</dbReference>
<sequence length="336" mass="38893">MSINIDINKQLLIQKYQPKNFEQLECETDMDIIDILKTLINMNNLNILFIGDVGSGKTTYINCIINEYYSTAQNKYPSDLIQENILHINSLKEQGINYYRNEVKIFCQTCSSIHGKKKFVVLDDIDLISEQSQQAFRNCIDKYSHNVHFIASCCNTQKVIESLQSRLIIMKIKPLTHINLTNILDKICSIEKIHITIVAKQFIVSICNNSPKLLIGYLEKFKLLNEENIDIDLASKICTNISFTIFDEYTSYILDNKLAQAIQIVYNIYDKGYSVMDILDNYFLYVKTTSLLTEEKKYIIIPILCKYIIIFHNIHEDEIELALFTNALVSLIHTPV</sequence>
<proteinExistence type="predicted"/>
<dbReference type="GO" id="GO:0003689">
    <property type="term" value="F:DNA clamp loader activity"/>
    <property type="evidence" value="ECO:0007669"/>
    <property type="project" value="TreeGrafter"/>
</dbReference>
<keyword evidence="1" id="KW-0235">DNA replication</keyword>
<dbReference type="PANTHER" id="PTHR11669">
    <property type="entry name" value="REPLICATION FACTOR C / DNA POLYMERASE III GAMMA-TAU SUBUNIT"/>
    <property type="match status" value="1"/>
</dbReference>
<organism evidence="5">
    <name type="scientific">viral metagenome</name>
    <dbReference type="NCBI Taxonomy" id="1070528"/>
    <lineage>
        <taxon>unclassified sequences</taxon>
        <taxon>metagenomes</taxon>
        <taxon>organismal metagenomes</taxon>
    </lineage>
</organism>
<dbReference type="GO" id="GO:0003677">
    <property type="term" value="F:DNA binding"/>
    <property type="evidence" value="ECO:0007669"/>
    <property type="project" value="InterPro"/>
</dbReference>
<name>A0A6C0IRT7_9ZZZZ</name>
<keyword evidence="3" id="KW-0067">ATP-binding</keyword>
<feature type="domain" description="ATPase AAA-type core" evidence="4">
    <location>
        <begin position="47"/>
        <end position="167"/>
    </location>
</feature>
<evidence type="ECO:0000313" key="5">
    <source>
        <dbReference type="EMBL" id="QHT95931.1"/>
    </source>
</evidence>
<reference evidence="5" key="1">
    <citation type="journal article" date="2020" name="Nature">
        <title>Giant virus diversity and host interactions through global metagenomics.</title>
        <authorList>
            <person name="Schulz F."/>
            <person name="Roux S."/>
            <person name="Paez-Espino D."/>
            <person name="Jungbluth S."/>
            <person name="Walsh D.A."/>
            <person name="Denef V.J."/>
            <person name="McMahon K.D."/>
            <person name="Konstantinidis K.T."/>
            <person name="Eloe-Fadrosh E.A."/>
            <person name="Kyrpides N.C."/>
            <person name="Woyke T."/>
        </authorList>
    </citation>
    <scope>NUCLEOTIDE SEQUENCE</scope>
    <source>
        <strain evidence="5">GVMAG-M-3300024301-20</strain>
    </source>
</reference>
<dbReference type="InterPro" id="IPR008921">
    <property type="entry name" value="DNA_pol3_clamp-load_cplx_C"/>
</dbReference>
<dbReference type="SUPFAM" id="SSF48019">
    <property type="entry name" value="post-AAA+ oligomerization domain-like"/>
    <property type="match status" value="1"/>
</dbReference>
<protein>
    <recommendedName>
        <fullName evidence="4">ATPase AAA-type core domain-containing protein</fullName>
    </recommendedName>
</protein>
<evidence type="ECO:0000256" key="2">
    <source>
        <dbReference type="ARBA" id="ARBA00022741"/>
    </source>
</evidence>
<dbReference type="SUPFAM" id="SSF52540">
    <property type="entry name" value="P-loop containing nucleoside triphosphate hydrolases"/>
    <property type="match status" value="1"/>
</dbReference>
<dbReference type="PANTHER" id="PTHR11669:SF20">
    <property type="entry name" value="REPLICATION FACTOR C SUBUNIT 4"/>
    <property type="match status" value="1"/>
</dbReference>
<dbReference type="GO" id="GO:0005524">
    <property type="term" value="F:ATP binding"/>
    <property type="evidence" value="ECO:0007669"/>
    <property type="project" value="UniProtKB-KW"/>
</dbReference>
<dbReference type="AlphaFoldDB" id="A0A6C0IRT7"/>
<keyword evidence="2" id="KW-0547">Nucleotide-binding</keyword>
<evidence type="ECO:0000256" key="3">
    <source>
        <dbReference type="ARBA" id="ARBA00022840"/>
    </source>
</evidence>
<dbReference type="GO" id="GO:0005663">
    <property type="term" value="C:DNA replication factor C complex"/>
    <property type="evidence" value="ECO:0007669"/>
    <property type="project" value="TreeGrafter"/>
</dbReference>
<dbReference type="InterPro" id="IPR003959">
    <property type="entry name" value="ATPase_AAA_core"/>
</dbReference>
<dbReference type="InterPro" id="IPR027417">
    <property type="entry name" value="P-loop_NTPase"/>
</dbReference>
<dbReference type="Pfam" id="PF00004">
    <property type="entry name" value="AAA"/>
    <property type="match status" value="1"/>
</dbReference>
<dbReference type="CDD" id="cd00009">
    <property type="entry name" value="AAA"/>
    <property type="match status" value="1"/>
</dbReference>
<dbReference type="EMBL" id="MN740248">
    <property type="protein sequence ID" value="QHT95931.1"/>
    <property type="molecule type" value="Genomic_DNA"/>
</dbReference>